<dbReference type="EMBL" id="JRRC01289096">
    <property type="protein sequence ID" value="KHG02714.1"/>
    <property type="molecule type" value="Genomic_DNA"/>
</dbReference>
<comment type="caution">
    <text evidence="1">The sequence shown here is derived from an EMBL/GenBank/DDBJ whole genome shotgun (WGS) entry which is preliminary data.</text>
</comment>
<evidence type="ECO:0000313" key="1">
    <source>
        <dbReference type="EMBL" id="KHG02714.1"/>
    </source>
</evidence>
<organism evidence="1 2">
    <name type="scientific">Gossypium arboreum</name>
    <name type="common">Tree cotton</name>
    <name type="synonym">Gossypium nanking</name>
    <dbReference type="NCBI Taxonomy" id="29729"/>
    <lineage>
        <taxon>Eukaryota</taxon>
        <taxon>Viridiplantae</taxon>
        <taxon>Streptophyta</taxon>
        <taxon>Embryophyta</taxon>
        <taxon>Tracheophyta</taxon>
        <taxon>Spermatophyta</taxon>
        <taxon>Magnoliopsida</taxon>
        <taxon>eudicotyledons</taxon>
        <taxon>Gunneridae</taxon>
        <taxon>Pentapetalae</taxon>
        <taxon>rosids</taxon>
        <taxon>malvids</taxon>
        <taxon>Malvales</taxon>
        <taxon>Malvaceae</taxon>
        <taxon>Malvoideae</taxon>
        <taxon>Gossypium</taxon>
    </lineage>
</organism>
<protein>
    <submittedName>
        <fullName evidence="1">Uncharacterized protein</fullName>
    </submittedName>
</protein>
<name>A0A0B0MT94_GOSAR</name>
<proteinExistence type="predicted"/>
<reference evidence="2" key="1">
    <citation type="submission" date="2014-09" db="EMBL/GenBank/DDBJ databases">
        <authorList>
            <person name="Mudge J."/>
            <person name="Ramaraj T."/>
            <person name="Lindquist I.E."/>
            <person name="Bharti A.K."/>
            <person name="Sundararajan A."/>
            <person name="Cameron C.T."/>
            <person name="Woodward J.E."/>
            <person name="May G.D."/>
            <person name="Brubaker C."/>
            <person name="Broadhvest J."/>
            <person name="Wilkins T.A."/>
        </authorList>
    </citation>
    <scope>NUCLEOTIDE SEQUENCE</scope>
    <source>
        <strain evidence="2">cv. AKA8401</strain>
    </source>
</reference>
<keyword evidence="2" id="KW-1185">Reference proteome</keyword>
<sequence length="43" mass="5018">MSCHTINITIIIHTCTYIFNVFKDSLHSSYTNLPEHLTTKKHN</sequence>
<dbReference type="AlphaFoldDB" id="A0A0B0MT94"/>
<gene>
    <name evidence="1" type="ORF">F383_24341</name>
</gene>
<evidence type="ECO:0000313" key="2">
    <source>
        <dbReference type="Proteomes" id="UP000032142"/>
    </source>
</evidence>
<dbReference type="Proteomes" id="UP000032142">
    <property type="component" value="Unassembled WGS sequence"/>
</dbReference>
<accession>A0A0B0MT94</accession>